<proteinExistence type="predicted"/>
<organism evidence="2 3">
    <name type="scientific">Datura stramonium</name>
    <name type="common">Jimsonweed</name>
    <name type="synonym">Common thornapple</name>
    <dbReference type="NCBI Taxonomy" id="4076"/>
    <lineage>
        <taxon>Eukaryota</taxon>
        <taxon>Viridiplantae</taxon>
        <taxon>Streptophyta</taxon>
        <taxon>Embryophyta</taxon>
        <taxon>Tracheophyta</taxon>
        <taxon>Spermatophyta</taxon>
        <taxon>Magnoliopsida</taxon>
        <taxon>eudicotyledons</taxon>
        <taxon>Gunneridae</taxon>
        <taxon>Pentapetalae</taxon>
        <taxon>asterids</taxon>
        <taxon>lamiids</taxon>
        <taxon>Solanales</taxon>
        <taxon>Solanaceae</taxon>
        <taxon>Solanoideae</taxon>
        <taxon>Datureae</taxon>
        <taxon>Datura</taxon>
    </lineage>
</organism>
<evidence type="ECO:0000313" key="2">
    <source>
        <dbReference type="EMBL" id="MCD7469770.1"/>
    </source>
</evidence>
<feature type="compositionally biased region" description="Basic and acidic residues" evidence="1">
    <location>
        <begin position="22"/>
        <end position="31"/>
    </location>
</feature>
<reference evidence="2 3" key="1">
    <citation type="journal article" date="2021" name="BMC Genomics">
        <title>Datura genome reveals duplications of psychoactive alkaloid biosynthetic genes and high mutation rate following tissue culture.</title>
        <authorList>
            <person name="Rajewski A."/>
            <person name="Carter-House D."/>
            <person name="Stajich J."/>
            <person name="Litt A."/>
        </authorList>
    </citation>
    <scope>NUCLEOTIDE SEQUENCE [LARGE SCALE GENOMIC DNA]</scope>
    <source>
        <strain evidence="2">AR-01</strain>
    </source>
</reference>
<feature type="compositionally biased region" description="Basic and acidic residues" evidence="1">
    <location>
        <begin position="1"/>
        <end position="10"/>
    </location>
</feature>
<sequence length="104" mass="11573">MEASSRENSGKRGGTCGSGGRRSSERNKESETCLLGRRKVEERRGERVKGEVGDVGQRRGSRWTETDEAGVVLGFVDRRRGRNRKYGRPPFDQPSTAMGCSGYF</sequence>
<protein>
    <submittedName>
        <fullName evidence="2">Uncharacterized protein</fullName>
    </submittedName>
</protein>
<feature type="compositionally biased region" description="Gly residues" evidence="1">
    <location>
        <begin position="11"/>
        <end position="20"/>
    </location>
</feature>
<keyword evidence="3" id="KW-1185">Reference proteome</keyword>
<dbReference type="Proteomes" id="UP000823775">
    <property type="component" value="Unassembled WGS sequence"/>
</dbReference>
<feature type="region of interest" description="Disordered" evidence="1">
    <location>
        <begin position="1"/>
        <end position="33"/>
    </location>
</feature>
<gene>
    <name evidence="2" type="ORF">HAX54_009014</name>
</gene>
<feature type="region of interest" description="Disordered" evidence="1">
    <location>
        <begin position="82"/>
        <end position="104"/>
    </location>
</feature>
<evidence type="ECO:0000313" key="3">
    <source>
        <dbReference type="Proteomes" id="UP000823775"/>
    </source>
</evidence>
<accession>A0ABS8TFK4</accession>
<evidence type="ECO:0000256" key="1">
    <source>
        <dbReference type="SAM" id="MobiDB-lite"/>
    </source>
</evidence>
<dbReference type="EMBL" id="JACEIK010001482">
    <property type="protein sequence ID" value="MCD7469770.1"/>
    <property type="molecule type" value="Genomic_DNA"/>
</dbReference>
<comment type="caution">
    <text evidence="2">The sequence shown here is derived from an EMBL/GenBank/DDBJ whole genome shotgun (WGS) entry which is preliminary data.</text>
</comment>
<name>A0ABS8TFK4_DATST</name>